<feature type="region of interest" description="Disordered" evidence="1">
    <location>
        <begin position="48"/>
        <end position="98"/>
    </location>
</feature>
<dbReference type="EMBL" id="MVBM01000007">
    <property type="protein sequence ID" value="OOK68941.1"/>
    <property type="molecule type" value="Genomic_DNA"/>
</dbReference>
<evidence type="ECO:0000313" key="2">
    <source>
        <dbReference type="EMBL" id="OOK68941.1"/>
    </source>
</evidence>
<comment type="caution">
    <text evidence="2">The sequence shown here is derived from an EMBL/GenBank/DDBJ whole genome shotgun (WGS) entry which is preliminary data.</text>
</comment>
<evidence type="ECO:0000313" key="3">
    <source>
        <dbReference type="Proteomes" id="UP000189229"/>
    </source>
</evidence>
<dbReference type="Proteomes" id="UP000189229">
    <property type="component" value="Unassembled WGS sequence"/>
</dbReference>
<sequence>MPPALAPAAVAAVADQGGVAAATAGGIERATGSRVPAVAGVADEPGIPAAAAEQPDGVAAGAATTSRAGRRIAPLRKLPPARPLPRRRACRRVDGHQP</sequence>
<protein>
    <submittedName>
        <fullName evidence="2">Uncharacterized protein</fullName>
    </submittedName>
</protein>
<gene>
    <name evidence="2" type="ORF">BZL30_7404</name>
</gene>
<evidence type="ECO:0000256" key="1">
    <source>
        <dbReference type="SAM" id="MobiDB-lite"/>
    </source>
</evidence>
<reference evidence="2 3" key="1">
    <citation type="submission" date="2017-02" db="EMBL/GenBank/DDBJ databases">
        <title>Complete genome sequences of Mycobacterium kansasii strains isolated from rhesus macaques.</title>
        <authorList>
            <person name="Panda A."/>
            <person name="Nagaraj S."/>
            <person name="Zhao X."/>
            <person name="Tettelin H."/>
            <person name="Detolla L.J."/>
        </authorList>
    </citation>
    <scope>NUCLEOTIDE SEQUENCE [LARGE SCALE GENOMIC DNA]</scope>
    <source>
        <strain evidence="2 3">11-3813</strain>
    </source>
</reference>
<accession>A0A1V3WRI5</accession>
<name>A0A1V3WRI5_MYCKA</name>
<organism evidence="2 3">
    <name type="scientific">Mycobacterium kansasii</name>
    <dbReference type="NCBI Taxonomy" id="1768"/>
    <lineage>
        <taxon>Bacteria</taxon>
        <taxon>Bacillati</taxon>
        <taxon>Actinomycetota</taxon>
        <taxon>Actinomycetes</taxon>
        <taxon>Mycobacteriales</taxon>
        <taxon>Mycobacteriaceae</taxon>
        <taxon>Mycobacterium</taxon>
    </lineage>
</organism>
<proteinExistence type="predicted"/>
<dbReference type="AlphaFoldDB" id="A0A1V3WRI5"/>